<keyword evidence="6" id="KW-1185">Reference proteome</keyword>
<keyword evidence="4" id="KW-0472">Membrane</keyword>
<gene>
    <name evidence="5" type="ORF">HD556DRAFT_731004</name>
</gene>
<dbReference type="InterPro" id="IPR010829">
    <property type="entry name" value="Cerato-platanin"/>
</dbReference>
<name>A0A9P7AIV8_9AGAM</name>
<comment type="similarity">
    <text evidence="2">Belongs to the cerato-platanin family.</text>
</comment>
<dbReference type="Pfam" id="PF07249">
    <property type="entry name" value="Cerato-platanin"/>
    <property type="match status" value="1"/>
</dbReference>
<dbReference type="CDD" id="cd22778">
    <property type="entry name" value="DPBB_CEPL-like"/>
    <property type="match status" value="1"/>
</dbReference>
<evidence type="ECO:0000256" key="2">
    <source>
        <dbReference type="ARBA" id="ARBA00010421"/>
    </source>
</evidence>
<sequence length="195" mass="21031">MSFRLLRATDRVSLFLVMLIKVNRKSRDFHHLRLHEISTSNSSSTMKFYLAVTLLSAFALPVFADSVFVVQNANYSNPNTSLSTVTCSRLSLRYANFSSLPSFPNIGGIPGVVSNSTSCGSCWSLTPAPPCSGQTALYFTVIDDDSSFVVDTAEDVNATVYAISQQAYGNLTHASCNANAVYAEAAQVHASMCGM</sequence>
<reference evidence="5" key="1">
    <citation type="journal article" date="2020" name="New Phytol.">
        <title>Comparative genomics reveals dynamic genome evolution in host specialist ectomycorrhizal fungi.</title>
        <authorList>
            <person name="Lofgren L.A."/>
            <person name="Nguyen N.H."/>
            <person name="Vilgalys R."/>
            <person name="Ruytinx J."/>
            <person name="Liao H.L."/>
            <person name="Branco S."/>
            <person name="Kuo A."/>
            <person name="LaButti K."/>
            <person name="Lipzen A."/>
            <person name="Andreopoulos W."/>
            <person name="Pangilinan J."/>
            <person name="Riley R."/>
            <person name="Hundley H."/>
            <person name="Na H."/>
            <person name="Barry K."/>
            <person name="Grigoriev I.V."/>
            <person name="Stajich J.E."/>
            <person name="Kennedy P.G."/>
        </authorList>
    </citation>
    <scope>NUCLEOTIDE SEQUENCE</scope>
    <source>
        <strain evidence="5">S12</strain>
    </source>
</reference>
<dbReference type="EMBL" id="JABBWE010000050">
    <property type="protein sequence ID" value="KAG1790455.1"/>
    <property type="molecule type" value="Genomic_DNA"/>
</dbReference>
<feature type="transmembrane region" description="Helical" evidence="4">
    <location>
        <begin position="48"/>
        <end position="70"/>
    </location>
</feature>
<comment type="caution">
    <text evidence="5">The sequence shown here is derived from an EMBL/GenBank/DDBJ whole genome shotgun (WGS) entry which is preliminary data.</text>
</comment>
<dbReference type="InterPro" id="IPR036908">
    <property type="entry name" value="RlpA-like_sf"/>
</dbReference>
<dbReference type="Gene3D" id="2.40.40.10">
    <property type="entry name" value="RlpA-like domain"/>
    <property type="match status" value="1"/>
</dbReference>
<keyword evidence="3" id="KW-0964">Secreted</keyword>
<keyword evidence="4" id="KW-1133">Transmembrane helix</keyword>
<evidence type="ECO:0000313" key="5">
    <source>
        <dbReference type="EMBL" id="KAG1790455.1"/>
    </source>
</evidence>
<dbReference type="GeneID" id="64605213"/>
<evidence type="ECO:0000313" key="6">
    <source>
        <dbReference type="Proteomes" id="UP000719766"/>
    </source>
</evidence>
<dbReference type="Proteomes" id="UP000719766">
    <property type="component" value="Unassembled WGS sequence"/>
</dbReference>
<evidence type="ECO:0000256" key="1">
    <source>
        <dbReference type="ARBA" id="ARBA00004613"/>
    </source>
</evidence>
<dbReference type="OrthoDB" id="2617273at2759"/>
<dbReference type="AlphaFoldDB" id="A0A9P7AIV8"/>
<protein>
    <recommendedName>
        <fullName evidence="7">Cerato-platanin</fullName>
    </recommendedName>
</protein>
<accession>A0A9P7AIV8</accession>
<evidence type="ECO:0000256" key="3">
    <source>
        <dbReference type="ARBA" id="ARBA00022525"/>
    </source>
</evidence>
<keyword evidence="4" id="KW-0812">Transmembrane</keyword>
<comment type="subcellular location">
    <subcellularLocation>
        <location evidence="1">Secreted</location>
    </subcellularLocation>
</comment>
<evidence type="ECO:0008006" key="7">
    <source>
        <dbReference type="Google" id="ProtNLM"/>
    </source>
</evidence>
<dbReference type="GO" id="GO:0005576">
    <property type="term" value="C:extracellular region"/>
    <property type="evidence" value="ECO:0007669"/>
    <property type="project" value="UniProtKB-SubCell"/>
</dbReference>
<proteinExistence type="inferred from homology"/>
<dbReference type="RefSeq" id="XP_041157423.1">
    <property type="nucleotide sequence ID" value="XM_041311449.1"/>
</dbReference>
<organism evidence="5 6">
    <name type="scientific">Suillus plorans</name>
    <dbReference type="NCBI Taxonomy" id="116603"/>
    <lineage>
        <taxon>Eukaryota</taxon>
        <taxon>Fungi</taxon>
        <taxon>Dikarya</taxon>
        <taxon>Basidiomycota</taxon>
        <taxon>Agaricomycotina</taxon>
        <taxon>Agaricomycetes</taxon>
        <taxon>Agaricomycetidae</taxon>
        <taxon>Boletales</taxon>
        <taxon>Suillineae</taxon>
        <taxon>Suillaceae</taxon>
        <taxon>Suillus</taxon>
    </lineage>
</organism>
<evidence type="ECO:0000256" key="4">
    <source>
        <dbReference type="SAM" id="Phobius"/>
    </source>
</evidence>